<reference evidence="3" key="1">
    <citation type="submission" date="2010-11" db="EMBL/GenBank/DDBJ databases">
        <title>The complete genome of Desulfurococcus mucosus DSM 2162.</title>
        <authorList>
            <consortium name="US DOE Joint Genome Institute (JGI-PGF)"/>
            <person name="Lucas S."/>
            <person name="Copeland A."/>
            <person name="Lapidus A."/>
            <person name="Bruce D."/>
            <person name="Goodwin L."/>
            <person name="Pitluck S."/>
            <person name="Kyrpides N."/>
            <person name="Mavromatis K."/>
            <person name="Pagani I."/>
            <person name="Ivanova N."/>
            <person name="Ovchinnikova G."/>
            <person name="Chertkov O."/>
            <person name="Held B."/>
            <person name="Brettin T."/>
            <person name="Detter J.C."/>
            <person name="Tapia R."/>
            <person name="Han C."/>
            <person name="Land M."/>
            <person name="Hauser L."/>
            <person name="Markowitz V."/>
            <person name="Cheng J.-F."/>
            <person name="Hugenholtz P."/>
            <person name="Woyke T."/>
            <person name="Wu D."/>
            <person name="Wirth R."/>
            <person name="Bilek Y."/>
            <person name="Hader T."/>
            <person name="Klenk H.-P."/>
            <person name="Eisen J.A."/>
        </authorList>
    </citation>
    <scope>NUCLEOTIDE SEQUENCE [LARGE SCALE GENOMIC DNA]</scope>
    <source>
        <strain evidence="3">ATCC 35584 / DSM 2162 / JCM 9187 / O7/1</strain>
    </source>
</reference>
<gene>
    <name evidence="2" type="ordered locus">Desmu_0915</name>
</gene>
<dbReference type="EMBL" id="CP002363">
    <property type="protein sequence ID" value="ADV65218.1"/>
    <property type="molecule type" value="Genomic_DNA"/>
</dbReference>
<dbReference type="SUPFAM" id="SSF46785">
    <property type="entry name" value="Winged helix' DNA-binding domain"/>
    <property type="match status" value="1"/>
</dbReference>
<dbReference type="Pfam" id="PF03551">
    <property type="entry name" value="PadR"/>
    <property type="match status" value="1"/>
</dbReference>
<accession>E8R9P2</accession>
<evidence type="ECO:0000313" key="3">
    <source>
        <dbReference type="Proteomes" id="UP000001068"/>
    </source>
</evidence>
<dbReference type="InterPro" id="IPR005149">
    <property type="entry name" value="Tscrpt_reg_PadR_N"/>
</dbReference>
<evidence type="ECO:0000313" key="2">
    <source>
        <dbReference type="EMBL" id="ADV65218.1"/>
    </source>
</evidence>
<organism evidence="2 3">
    <name type="scientific">Desulfurococcus mucosus (strain ATCC 35584 / DSM 2162 / JCM 9187 / O7/1)</name>
    <dbReference type="NCBI Taxonomy" id="765177"/>
    <lineage>
        <taxon>Archaea</taxon>
        <taxon>Thermoproteota</taxon>
        <taxon>Thermoprotei</taxon>
        <taxon>Desulfurococcales</taxon>
        <taxon>Desulfurococcaceae</taxon>
        <taxon>Desulfurococcus</taxon>
    </lineage>
</organism>
<dbReference type="Gene3D" id="1.10.10.10">
    <property type="entry name" value="Winged helix-like DNA-binding domain superfamily/Winged helix DNA-binding domain"/>
    <property type="match status" value="1"/>
</dbReference>
<protein>
    <submittedName>
        <fullName evidence="2">Transcriptional regulator, PadR family</fullName>
    </submittedName>
</protein>
<reference evidence="2 3" key="2">
    <citation type="journal article" date="2011" name="Stand. Genomic Sci.">
        <title>Complete genome sequence of Desulfurococcus mucosus type strain (O7/1).</title>
        <authorList>
            <person name="Wirth R."/>
            <person name="Chertkov O."/>
            <person name="Held B."/>
            <person name="Lapidus A."/>
            <person name="Nolan M."/>
            <person name="Lucas S."/>
            <person name="Hammon N."/>
            <person name="Deshpande S."/>
            <person name="Cheng J.F."/>
            <person name="Tapia R."/>
            <person name="Han C."/>
            <person name="Goodwin L."/>
            <person name="Pitluck S."/>
            <person name="Liolios K."/>
            <person name="Ioanna P."/>
            <person name="Ivanova N."/>
            <person name="Mavromatis K."/>
            <person name="Mikhailova N."/>
            <person name="Pati A."/>
            <person name="Chen A."/>
            <person name="Palaniappan K."/>
            <person name="Land M."/>
            <person name="Hauser L."/>
            <person name="Chang Y.J."/>
            <person name="Jeffries C.D."/>
            <person name="Bilek Y."/>
            <person name="Hader T."/>
            <person name="Rohde M."/>
            <person name="Spring S."/>
            <person name="Sikorski J."/>
            <person name="Goker M."/>
            <person name="Woyke T."/>
            <person name="Bristow J."/>
            <person name="Eisen J.A."/>
            <person name="Markowitz V."/>
            <person name="Hugenholtz P."/>
            <person name="Kyrpides N.C."/>
            <person name="Klenk H.P."/>
        </authorList>
    </citation>
    <scope>NUCLEOTIDE SEQUENCE [LARGE SCALE GENOMIC DNA]</scope>
    <source>
        <strain evidence="3">ATCC 35584 / DSM 2162 / JCM 9187 / O7/1</strain>
    </source>
</reference>
<evidence type="ECO:0000259" key="1">
    <source>
        <dbReference type="Pfam" id="PF03551"/>
    </source>
</evidence>
<dbReference type="KEGG" id="dmu:Desmu_0915"/>
<proteinExistence type="predicted"/>
<keyword evidence="3" id="KW-1185">Reference proteome</keyword>
<dbReference type="OrthoDB" id="56053at2157"/>
<dbReference type="AlphaFoldDB" id="E8R9P2"/>
<dbReference type="HOGENOM" id="CLU_063440_9_1_2"/>
<feature type="domain" description="Transcription regulator PadR N-terminal" evidence="1">
    <location>
        <begin position="27"/>
        <end position="91"/>
    </location>
</feature>
<dbReference type="STRING" id="765177.Desmu_0915"/>
<sequence>MSMPRAYTRLVKKLTVENLWLYIVKILLDEGKPLKAYDVKVRLRERFGIDPPAVTVYTVIYRMSRDGILARRQEGEETVYSVTERGVDAFRKALLFLEEVVSKLKI</sequence>
<name>E8R9P2_DESM0</name>
<dbReference type="InterPro" id="IPR036388">
    <property type="entry name" value="WH-like_DNA-bd_sf"/>
</dbReference>
<dbReference type="Proteomes" id="UP000001068">
    <property type="component" value="Chromosome"/>
</dbReference>
<dbReference type="eggNOG" id="arCOG00001">
    <property type="taxonomic scope" value="Archaea"/>
</dbReference>
<dbReference type="InterPro" id="IPR036390">
    <property type="entry name" value="WH_DNA-bd_sf"/>
</dbReference>